<dbReference type="InterPro" id="IPR052526">
    <property type="entry name" value="HTH-type_Bedaq_tolerance"/>
</dbReference>
<dbReference type="PROSITE" id="PS50995">
    <property type="entry name" value="HTH_MARR_2"/>
    <property type="match status" value="1"/>
</dbReference>
<dbReference type="InterPro" id="IPR000835">
    <property type="entry name" value="HTH_MarR-typ"/>
</dbReference>
<dbReference type="SMART" id="SM00347">
    <property type="entry name" value="HTH_MARR"/>
    <property type="match status" value="1"/>
</dbReference>
<evidence type="ECO:0000259" key="1">
    <source>
        <dbReference type="PROSITE" id="PS50995"/>
    </source>
</evidence>
<sequence length="163" mass="18134">MRGVSRLDDLRRVEQALVRISRISNGRVAARYRTQRAGVVLSRPAITILTELRESGPVRLSLLARLTDLEAPLISREVRELSGVGYVRRTADPTDGRAGIVELTPEGRSAIHSYREATDEIISETFAGWGENDLRDLSVLLDRVSEDFARSPDRVERGLHSAS</sequence>
<accession>A0A6J6G7R4</accession>
<dbReference type="GO" id="GO:0003700">
    <property type="term" value="F:DNA-binding transcription factor activity"/>
    <property type="evidence" value="ECO:0007669"/>
    <property type="project" value="InterPro"/>
</dbReference>
<evidence type="ECO:0000313" key="2">
    <source>
        <dbReference type="EMBL" id="CAB4597432.1"/>
    </source>
</evidence>
<dbReference type="AlphaFoldDB" id="A0A6J6G7R4"/>
<dbReference type="SUPFAM" id="SSF46785">
    <property type="entry name" value="Winged helix' DNA-binding domain"/>
    <property type="match status" value="1"/>
</dbReference>
<gene>
    <name evidence="2" type="ORF">UFOPK1835_00151</name>
</gene>
<protein>
    <submittedName>
        <fullName evidence="2">Unannotated protein</fullName>
    </submittedName>
</protein>
<name>A0A6J6G7R4_9ZZZZ</name>
<reference evidence="2" key="1">
    <citation type="submission" date="2020-05" db="EMBL/GenBank/DDBJ databases">
        <authorList>
            <person name="Chiriac C."/>
            <person name="Salcher M."/>
            <person name="Ghai R."/>
            <person name="Kavagutti S V."/>
        </authorList>
    </citation>
    <scope>NUCLEOTIDE SEQUENCE</scope>
</reference>
<organism evidence="2">
    <name type="scientific">freshwater metagenome</name>
    <dbReference type="NCBI Taxonomy" id="449393"/>
    <lineage>
        <taxon>unclassified sequences</taxon>
        <taxon>metagenomes</taxon>
        <taxon>ecological metagenomes</taxon>
    </lineage>
</organism>
<dbReference type="InterPro" id="IPR036388">
    <property type="entry name" value="WH-like_DNA-bd_sf"/>
</dbReference>
<dbReference type="InterPro" id="IPR036390">
    <property type="entry name" value="WH_DNA-bd_sf"/>
</dbReference>
<dbReference type="PANTHER" id="PTHR39515">
    <property type="entry name" value="CONSERVED PROTEIN"/>
    <property type="match status" value="1"/>
</dbReference>
<dbReference type="Gene3D" id="1.10.10.10">
    <property type="entry name" value="Winged helix-like DNA-binding domain superfamily/Winged helix DNA-binding domain"/>
    <property type="match status" value="1"/>
</dbReference>
<dbReference type="PANTHER" id="PTHR39515:SF2">
    <property type="entry name" value="HTH-TYPE TRANSCRIPTIONAL REGULATOR RV0880"/>
    <property type="match status" value="1"/>
</dbReference>
<proteinExistence type="predicted"/>
<dbReference type="EMBL" id="CAEZUP010000003">
    <property type="protein sequence ID" value="CAB4597432.1"/>
    <property type="molecule type" value="Genomic_DNA"/>
</dbReference>
<dbReference type="Pfam" id="PF01047">
    <property type="entry name" value="MarR"/>
    <property type="match status" value="1"/>
</dbReference>
<feature type="domain" description="HTH marR-type" evidence="1">
    <location>
        <begin position="10"/>
        <end position="146"/>
    </location>
</feature>